<keyword evidence="3" id="KW-1185">Reference proteome</keyword>
<accession>A0A154P5K4</accession>
<evidence type="ECO:0000313" key="2">
    <source>
        <dbReference type="EMBL" id="KZC07157.1"/>
    </source>
</evidence>
<protein>
    <submittedName>
        <fullName evidence="2">Uncharacterized protein</fullName>
    </submittedName>
</protein>
<reference evidence="2 3" key="1">
    <citation type="submission" date="2015-07" db="EMBL/GenBank/DDBJ databases">
        <title>The genome of Dufourea novaeangliae.</title>
        <authorList>
            <person name="Pan H."/>
            <person name="Kapheim K."/>
        </authorList>
    </citation>
    <scope>NUCLEOTIDE SEQUENCE [LARGE SCALE GENOMIC DNA]</scope>
    <source>
        <strain evidence="2">0120121106</strain>
        <tissue evidence="2">Whole body</tissue>
    </source>
</reference>
<proteinExistence type="predicted"/>
<dbReference type="EMBL" id="KQ434822">
    <property type="protein sequence ID" value="KZC07157.1"/>
    <property type="molecule type" value="Genomic_DNA"/>
</dbReference>
<evidence type="ECO:0000256" key="1">
    <source>
        <dbReference type="SAM" id="MobiDB-lite"/>
    </source>
</evidence>
<sequence length="178" mass="19518">MPPCIRSTHPFYHQSLYDSSLISAIQPADFQVFPSPFDLEKNVDTDNGEEVSAVQSHPLSYELEINSDRKEEVGFADQRGESNPTVVEVPSKSRGSHEISRHDEKFDMAALLTPTVDGVCGIASVRKKEGRGLNATANERPRDDAAASVCFYELAPMKDAEALNEGPAVTGYRGYIRG</sequence>
<dbReference type="AlphaFoldDB" id="A0A154P5K4"/>
<name>A0A154P5K4_DUFNO</name>
<dbReference type="Proteomes" id="UP000076502">
    <property type="component" value="Unassembled WGS sequence"/>
</dbReference>
<gene>
    <name evidence="2" type="ORF">WN55_08539</name>
</gene>
<feature type="region of interest" description="Disordered" evidence="1">
    <location>
        <begin position="74"/>
        <end position="100"/>
    </location>
</feature>
<evidence type="ECO:0000313" key="3">
    <source>
        <dbReference type="Proteomes" id="UP000076502"/>
    </source>
</evidence>
<organism evidence="2 3">
    <name type="scientific">Dufourea novaeangliae</name>
    <name type="common">Sweat bee</name>
    <dbReference type="NCBI Taxonomy" id="178035"/>
    <lineage>
        <taxon>Eukaryota</taxon>
        <taxon>Metazoa</taxon>
        <taxon>Ecdysozoa</taxon>
        <taxon>Arthropoda</taxon>
        <taxon>Hexapoda</taxon>
        <taxon>Insecta</taxon>
        <taxon>Pterygota</taxon>
        <taxon>Neoptera</taxon>
        <taxon>Endopterygota</taxon>
        <taxon>Hymenoptera</taxon>
        <taxon>Apocrita</taxon>
        <taxon>Aculeata</taxon>
        <taxon>Apoidea</taxon>
        <taxon>Anthophila</taxon>
        <taxon>Halictidae</taxon>
        <taxon>Rophitinae</taxon>
        <taxon>Dufourea</taxon>
    </lineage>
</organism>